<feature type="compositionally biased region" description="Basic and acidic residues" evidence="1">
    <location>
        <begin position="534"/>
        <end position="550"/>
    </location>
</feature>
<feature type="compositionally biased region" description="Basic and acidic residues" evidence="1">
    <location>
        <begin position="564"/>
        <end position="583"/>
    </location>
</feature>
<feature type="region of interest" description="Disordered" evidence="1">
    <location>
        <begin position="673"/>
        <end position="708"/>
    </location>
</feature>
<feature type="compositionally biased region" description="Basic residues" evidence="1">
    <location>
        <begin position="502"/>
        <end position="512"/>
    </location>
</feature>
<proteinExistence type="predicted"/>
<feature type="compositionally biased region" description="Basic and acidic residues" evidence="1">
    <location>
        <begin position="229"/>
        <end position="243"/>
    </location>
</feature>
<gene>
    <name evidence="2" type="ORF">SDC9_21407</name>
</gene>
<dbReference type="EMBL" id="VSSQ01000089">
    <property type="protein sequence ID" value="MPL75581.1"/>
    <property type="molecule type" value="Genomic_DNA"/>
</dbReference>
<feature type="compositionally biased region" description="Basic residues" evidence="1">
    <location>
        <begin position="101"/>
        <end position="116"/>
    </location>
</feature>
<sequence>MGRPVTDEPADLGIAQKQGRIGEENAGILELLRPFHPLEIGVGKPSGVQKARREHDHPLRLARNQEVIQREPPQIDTVMPCGLGAGQLSGAKRRGDAAAFRGRRRRGRRGRARHRVGPGVKKIAVEIADGHVAAPRRKIRQRADEPRHAIADARLEQIRPEDIRRDGANPLAPPEDLDFATGNAIGMEPAPDLRLAVAAVDPAPGRCRDLARQPADFVGQFPGPHRRHSGEGERAETRPDRGRVGGRGHQHEPVLAVDEISANPHFAAAVQEIVLGNKNTNSPAVLQSRIRHLPAVRRQISGTAHMPDPLVVAQSKPSPGKAASHSSPAGLCPPPAVGGPGHLRQSCAGGPLALAQRLWQRGPNAPLAPDLILHLRLRDLPAWRKIGHGQAELPGEGRVRRRKGRVHPVLELGQKGLVRACPVRAHRPHIVEEIRMLARPGHGIARLDRRADAFNEGWRKAGIADLLDRGRKLGRQTDPREKIGNERPLETGPRQQPDGQRHAKRRQRRRPFGHAGRPVEIEMPTELPPDLPSTEEHRDQVPLDAPEQRRIKAVIAQDRGGLGDPRRRAEQPLPEGRDQEIRLPPDIGHDHNLVGMGAGDPSQVAQHRHHLEDHLVAQHQNLAGMIRLCPCDQPVKPVLDRGLGLFTIEPQQLCGLQQHPRQMIVQGGRRAQNRGLNRGGAAFPRPHMQDNPPHPSSPAMADSSQMTG</sequence>
<feature type="compositionally biased region" description="Basic and acidic residues" evidence="1">
    <location>
        <begin position="470"/>
        <end position="489"/>
    </location>
</feature>
<name>A0A644U9G2_9ZZZZ</name>
<organism evidence="2">
    <name type="scientific">bioreactor metagenome</name>
    <dbReference type="NCBI Taxonomy" id="1076179"/>
    <lineage>
        <taxon>unclassified sequences</taxon>
        <taxon>metagenomes</taxon>
        <taxon>ecological metagenomes</taxon>
    </lineage>
</organism>
<feature type="region of interest" description="Disordered" evidence="1">
    <location>
        <begin position="86"/>
        <end position="116"/>
    </location>
</feature>
<comment type="caution">
    <text evidence="2">The sequence shown here is derived from an EMBL/GenBank/DDBJ whole genome shotgun (WGS) entry which is preliminary data.</text>
</comment>
<dbReference type="AlphaFoldDB" id="A0A644U9G2"/>
<feature type="region of interest" description="Disordered" evidence="1">
    <location>
        <begin position="470"/>
        <end position="583"/>
    </location>
</feature>
<feature type="region of interest" description="Disordered" evidence="1">
    <location>
        <begin position="313"/>
        <end position="332"/>
    </location>
</feature>
<evidence type="ECO:0000313" key="2">
    <source>
        <dbReference type="EMBL" id="MPL75581.1"/>
    </source>
</evidence>
<accession>A0A644U9G2</accession>
<feature type="region of interest" description="Disordered" evidence="1">
    <location>
        <begin position="217"/>
        <end position="249"/>
    </location>
</feature>
<reference evidence="2" key="1">
    <citation type="submission" date="2019-08" db="EMBL/GenBank/DDBJ databases">
        <authorList>
            <person name="Kucharzyk K."/>
            <person name="Murdoch R.W."/>
            <person name="Higgins S."/>
            <person name="Loffler F."/>
        </authorList>
    </citation>
    <scope>NUCLEOTIDE SEQUENCE</scope>
</reference>
<protein>
    <submittedName>
        <fullName evidence="2">Uncharacterized protein</fullName>
    </submittedName>
</protein>
<evidence type="ECO:0000256" key="1">
    <source>
        <dbReference type="SAM" id="MobiDB-lite"/>
    </source>
</evidence>